<gene>
    <name evidence="1" type="ORF">EHO51_16110</name>
</gene>
<dbReference type="EMBL" id="CP034086">
    <property type="protein sequence ID" value="AZG78133.1"/>
    <property type="molecule type" value="Genomic_DNA"/>
</dbReference>
<organism evidence="1 2">
    <name type="scientific">Methylocystis rosea</name>
    <dbReference type="NCBI Taxonomy" id="173366"/>
    <lineage>
        <taxon>Bacteria</taxon>
        <taxon>Pseudomonadati</taxon>
        <taxon>Pseudomonadota</taxon>
        <taxon>Alphaproteobacteria</taxon>
        <taxon>Hyphomicrobiales</taxon>
        <taxon>Methylocystaceae</taxon>
        <taxon>Methylocystis</taxon>
    </lineage>
</organism>
<dbReference type="RefSeq" id="WP_124739724.1">
    <property type="nucleotide sequence ID" value="NZ_CP034086.1"/>
</dbReference>
<dbReference type="AlphaFoldDB" id="A0A3G8M834"/>
<reference evidence="1 2" key="1">
    <citation type="submission" date="2018-11" db="EMBL/GenBank/DDBJ databases">
        <title>Genome squencing of methanotrophic bacteria isolated from alkaline groundwater in Korea.</title>
        <authorList>
            <person name="Nguyen L.N."/>
        </authorList>
    </citation>
    <scope>NUCLEOTIDE SEQUENCE [LARGE SCALE GENOMIC DNA]</scope>
    <source>
        <strain evidence="1 2">GW6</strain>
    </source>
</reference>
<dbReference type="KEGG" id="mros:EHO51_16110"/>
<evidence type="ECO:0000313" key="1">
    <source>
        <dbReference type="EMBL" id="AZG78133.1"/>
    </source>
</evidence>
<name>A0A3G8M834_9HYPH</name>
<dbReference type="Proteomes" id="UP000273982">
    <property type="component" value="Chromosome"/>
</dbReference>
<sequence length="206" mass="22699">MTRKPIHIEVAMPSGPAHYWREMMARPKGFTIREIALCSEGVAYKTVKRYVEFLKAGGFVVRIGAKRDGYALQAVYAVKKRQTKPPIKRPDPQRAPLTAREAMWNAIRALNQFTVIELAVSASTEERPVAQRTADHYVRALLHAGVLQTVSRPQTHEGHGSSPGVYRLVKSANTGPLAPKLCAAGFVFDPNSNRVIGDAVVSELRA</sequence>
<proteinExistence type="predicted"/>
<protein>
    <submittedName>
        <fullName evidence="1">Uncharacterized protein</fullName>
    </submittedName>
</protein>
<evidence type="ECO:0000313" key="2">
    <source>
        <dbReference type="Proteomes" id="UP000273982"/>
    </source>
</evidence>
<accession>A0A3G8M834</accession>